<gene>
    <name evidence="4" type="ORF">VE01_10300</name>
</gene>
<feature type="compositionally biased region" description="Low complexity" evidence="1">
    <location>
        <begin position="175"/>
        <end position="219"/>
    </location>
</feature>
<evidence type="ECO:0000256" key="3">
    <source>
        <dbReference type="SAM" id="SignalP"/>
    </source>
</evidence>
<keyword evidence="2" id="KW-1133">Transmembrane helix</keyword>
<sequence>MRSSTLTLLSLLTTAHSAHLPPPARLPRRVDQSINPRAEYIGGWAWSTSDTCTGAWSQTCGTSNNSCCPTGETCFTTGYGAYCCPTAADCINKLLTLPACADQSMEMYPWPYAPRYFCCSAGLVAIVPYSGSGGLCLPADQNIPASLILTASAQVGVGISRTSVPVVSATNPARTSGTVSGYSPSTPTSGSATSTSSTSCTSSPCPGTTDTKSSSGSSKPLSNAAIGGIIAAGAVLFLILIYCGAKRKRNKSKMNVPPRMEVYPPIAPLPAKPMYVSTGQPYYTPQPARGTETFNAPAPQGSANTQSPVPANAVPVSPLSSRVASPPPAYGATPAAQYGELHSQAAGPGVQYGELHGQAVGPGELDGGRAQGWARTDGRESVTGRQEM</sequence>
<evidence type="ECO:0008006" key="6">
    <source>
        <dbReference type="Google" id="ProtNLM"/>
    </source>
</evidence>
<evidence type="ECO:0000256" key="2">
    <source>
        <dbReference type="SAM" id="Phobius"/>
    </source>
</evidence>
<keyword evidence="2" id="KW-0812">Transmembrane</keyword>
<evidence type="ECO:0000256" key="1">
    <source>
        <dbReference type="SAM" id="MobiDB-lite"/>
    </source>
</evidence>
<dbReference type="RefSeq" id="XP_018125746.1">
    <property type="nucleotide sequence ID" value="XM_018279703.2"/>
</dbReference>
<keyword evidence="2" id="KW-0472">Membrane</keyword>
<evidence type="ECO:0000313" key="5">
    <source>
        <dbReference type="Proteomes" id="UP000091956"/>
    </source>
</evidence>
<feature type="region of interest" description="Disordered" evidence="1">
    <location>
        <begin position="347"/>
        <end position="388"/>
    </location>
</feature>
<dbReference type="Proteomes" id="UP000091956">
    <property type="component" value="Unassembled WGS sequence"/>
</dbReference>
<dbReference type="EMBL" id="KV460275">
    <property type="protein sequence ID" value="OBT92013.1"/>
    <property type="molecule type" value="Genomic_DNA"/>
</dbReference>
<dbReference type="OrthoDB" id="4779287at2759"/>
<evidence type="ECO:0000313" key="4">
    <source>
        <dbReference type="EMBL" id="OBT92013.1"/>
    </source>
</evidence>
<dbReference type="GeneID" id="28843686"/>
<feature type="compositionally biased region" description="Low complexity" evidence="1">
    <location>
        <begin position="307"/>
        <end position="321"/>
    </location>
</feature>
<feature type="chain" id="PRO_5008608309" description="Mid2 domain-containing protein" evidence="3">
    <location>
        <begin position="18"/>
        <end position="388"/>
    </location>
</feature>
<proteinExistence type="predicted"/>
<feature type="region of interest" description="Disordered" evidence="1">
    <location>
        <begin position="286"/>
        <end position="331"/>
    </location>
</feature>
<reference evidence="5" key="2">
    <citation type="journal article" date="2018" name="Nat. Commun.">
        <title>Extreme sensitivity to ultraviolet light in the fungal pathogen causing white-nose syndrome of bats.</title>
        <authorList>
            <person name="Palmer J.M."/>
            <person name="Drees K.P."/>
            <person name="Foster J.T."/>
            <person name="Lindner D.L."/>
        </authorList>
    </citation>
    <scope>NUCLEOTIDE SEQUENCE [LARGE SCALE GENOMIC DNA]</scope>
    <source>
        <strain evidence="5">UAMH 10579</strain>
    </source>
</reference>
<keyword evidence="5" id="KW-1185">Reference proteome</keyword>
<name>A0A1B8G859_9PEZI</name>
<reference evidence="4 5" key="1">
    <citation type="submission" date="2016-03" db="EMBL/GenBank/DDBJ databases">
        <title>Comparative genomics of Pseudogymnoascus destructans, the fungus causing white-nose syndrome of bats.</title>
        <authorList>
            <person name="Palmer J.M."/>
            <person name="Drees K.P."/>
            <person name="Foster J.T."/>
            <person name="Lindner D.L."/>
        </authorList>
    </citation>
    <scope>NUCLEOTIDE SEQUENCE [LARGE SCALE GENOMIC DNA]</scope>
    <source>
        <strain evidence="4 5">UAMH 10579</strain>
    </source>
</reference>
<dbReference type="AlphaFoldDB" id="A0A1B8G859"/>
<accession>A0A1B8G859</accession>
<feature type="transmembrane region" description="Helical" evidence="2">
    <location>
        <begin position="224"/>
        <end position="245"/>
    </location>
</feature>
<protein>
    <recommendedName>
        <fullName evidence="6">Mid2 domain-containing protein</fullName>
    </recommendedName>
</protein>
<feature type="signal peptide" evidence="3">
    <location>
        <begin position="1"/>
        <end position="17"/>
    </location>
</feature>
<organism evidence="4 5">
    <name type="scientific">Pseudogymnoascus verrucosus</name>
    <dbReference type="NCBI Taxonomy" id="342668"/>
    <lineage>
        <taxon>Eukaryota</taxon>
        <taxon>Fungi</taxon>
        <taxon>Dikarya</taxon>
        <taxon>Ascomycota</taxon>
        <taxon>Pezizomycotina</taxon>
        <taxon>Leotiomycetes</taxon>
        <taxon>Thelebolales</taxon>
        <taxon>Thelebolaceae</taxon>
        <taxon>Pseudogymnoascus</taxon>
    </lineage>
</organism>
<dbReference type="STRING" id="342668.A0A1B8G859"/>
<feature type="region of interest" description="Disordered" evidence="1">
    <location>
        <begin position="169"/>
        <end position="219"/>
    </location>
</feature>
<feature type="compositionally biased region" description="Basic and acidic residues" evidence="1">
    <location>
        <begin position="376"/>
        <end position="388"/>
    </location>
</feature>
<keyword evidence="3" id="KW-0732">Signal</keyword>